<protein>
    <submittedName>
        <fullName evidence="1">Uncharacterized protein</fullName>
    </submittedName>
</protein>
<evidence type="ECO:0000313" key="2">
    <source>
        <dbReference type="Proteomes" id="UP000034866"/>
    </source>
</evidence>
<dbReference type="Proteomes" id="UP000034866">
    <property type="component" value="Chromosome"/>
</dbReference>
<evidence type="ECO:0000313" key="1">
    <source>
        <dbReference type="EMBL" id="AKH65574.1"/>
    </source>
</evidence>
<accession>A0A0F7LQN9</accession>
<dbReference type="EMBL" id="CP011104">
    <property type="protein sequence ID" value="AKH65574.1"/>
    <property type="molecule type" value="Genomic_DNA"/>
</dbReference>
<sequence>MAWAAMIEMAAGDTIVGSTPTWGSTPEPPKFPACKSTLSIRRKHAYSRIPALLWGYSDIVIWDYDNEPFL</sequence>
<reference evidence="1 2" key="1">
    <citation type="journal article" date="2015" name="J. Biotechnol.">
        <title>Complete genome sequence of Photorhabdus temperata subsp. thracensis 39-8(T), an entomopathogenic bacterium for the improved commercial bioinsecticide.</title>
        <authorList>
            <person name="Kwak Y."/>
            <person name="Shin J.H."/>
        </authorList>
    </citation>
    <scope>NUCLEOTIDE SEQUENCE [LARGE SCALE GENOMIC DNA]</scope>
    <source>
        <strain evidence="1 2">DSM 15199</strain>
    </source>
</reference>
<dbReference type="AlphaFoldDB" id="A0A0F7LQN9"/>
<reference evidence="2" key="2">
    <citation type="submission" date="2015-03" db="EMBL/GenBank/DDBJ databases">
        <title>Genome sequence of Azospirillum thiophilum strain DSM 21654T.</title>
        <authorList>
            <person name="Kwak Y."/>
            <person name="Shin J.-H."/>
        </authorList>
    </citation>
    <scope>NUCLEOTIDE SEQUENCE [LARGE SCALE GENOMIC DNA]</scope>
    <source>
        <strain evidence="2">DSM 15199</strain>
    </source>
</reference>
<proteinExistence type="predicted"/>
<dbReference type="STRING" id="230089.VY86_21635"/>
<organism evidence="1 2">
    <name type="scientific">Photorhabdus thracensis</name>
    <dbReference type="NCBI Taxonomy" id="230089"/>
    <lineage>
        <taxon>Bacteria</taxon>
        <taxon>Pseudomonadati</taxon>
        <taxon>Pseudomonadota</taxon>
        <taxon>Gammaproteobacteria</taxon>
        <taxon>Enterobacterales</taxon>
        <taxon>Morganellaceae</taxon>
        <taxon>Photorhabdus</taxon>
    </lineage>
</organism>
<name>A0A0F7LQN9_9GAMM</name>
<gene>
    <name evidence="1" type="ORF">VY86_21635</name>
</gene>
<dbReference type="KEGG" id="ptt:VY86_21635"/>
<keyword evidence="2" id="KW-1185">Reference proteome</keyword>
<dbReference type="PATRIC" id="fig|230089.6.peg.4883"/>